<gene>
    <name evidence="1" type="ORF">LEMA_P043270.1</name>
</gene>
<accession>E4ZPP1</accession>
<dbReference type="VEuPathDB" id="FungiDB:LEMA_P043270.1"/>
<proteinExistence type="predicted"/>
<dbReference type="GeneID" id="13287438"/>
<dbReference type="Proteomes" id="UP000002668">
    <property type="component" value="Genome"/>
</dbReference>
<keyword evidence="2" id="KW-1185">Reference proteome</keyword>
<dbReference type="EMBL" id="FP929105">
    <property type="protein sequence ID" value="CBX93426.1"/>
    <property type="molecule type" value="Genomic_DNA"/>
</dbReference>
<name>E4ZPP1_LEPMJ</name>
<dbReference type="InParanoid" id="E4ZPP1"/>
<evidence type="ECO:0000313" key="1">
    <source>
        <dbReference type="EMBL" id="CBX93426.1"/>
    </source>
</evidence>
<dbReference type="RefSeq" id="XP_003836791.1">
    <property type="nucleotide sequence ID" value="XM_003836743.1"/>
</dbReference>
<dbReference type="AlphaFoldDB" id="E4ZPP1"/>
<protein>
    <submittedName>
        <fullName evidence="1">Predicted protein</fullName>
    </submittedName>
</protein>
<sequence>MSWFRACWAKDVWAPLAIGRISAPCEGLCLTSDKTYWLLQTIDWEALKTALRKRYMHNDSVQHEEQTVFFEQWLRDCQSTTPLNIREYLEEFQIRIERCIAADMVEREKKGYYLEKGLPVNQTTKILQKFNLSTRRVREFNFNMISSYLLPD</sequence>
<dbReference type="HOGENOM" id="CLU_1722696_0_0_1"/>
<reference evidence="2" key="1">
    <citation type="journal article" date="2011" name="Nat. Commun.">
        <title>Effector diversification within compartments of the Leptosphaeria maculans genome affected by Repeat-Induced Point mutations.</title>
        <authorList>
            <person name="Rouxel T."/>
            <person name="Grandaubert J."/>
            <person name="Hane J.K."/>
            <person name="Hoede C."/>
            <person name="van de Wouw A.P."/>
            <person name="Couloux A."/>
            <person name="Dominguez V."/>
            <person name="Anthouard V."/>
            <person name="Bally P."/>
            <person name="Bourras S."/>
            <person name="Cozijnsen A.J."/>
            <person name="Ciuffetti L.M."/>
            <person name="Degrave A."/>
            <person name="Dilmaghani A."/>
            <person name="Duret L."/>
            <person name="Fudal I."/>
            <person name="Goodwin S.B."/>
            <person name="Gout L."/>
            <person name="Glaser N."/>
            <person name="Linglin J."/>
            <person name="Kema G.H.J."/>
            <person name="Lapalu N."/>
            <person name="Lawrence C.B."/>
            <person name="May K."/>
            <person name="Meyer M."/>
            <person name="Ollivier B."/>
            <person name="Poulain J."/>
            <person name="Schoch C.L."/>
            <person name="Simon A."/>
            <person name="Spatafora J.W."/>
            <person name="Stachowiak A."/>
            <person name="Turgeon B.G."/>
            <person name="Tyler B.M."/>
            <person name="Vincent D."/>
            <person name="Weissenbach J."/>
            <person name="Amselem J."/>
            <person name="Quesneville H."/>
            <person name="Oliver R.P."/>
            <person name="Wincker P."/>
            <person name="Balesdent M.-H."/>
            <person name="Howlett B.J."/>
        </authorList>
    </citation>
    <scope>NUCLEOTIDE SEQUENCE [LARGE SCALE GENOMIC DNA]</scope>
    <source>
        <strain evidence="2">JN3 / isolate v23.1.3 / race Av1-4-5-6-7-8</strain>
    </source>
</reference>
<dbReference type="OrthoDB" id="10436434at2759"/>
<organism evidence="2">
    <name type="scientific">Leptosphaeria maculans (strain JN3 / isolate v23.1.3 / race Av1-4-5-6-7-8)</name>
    <name type="common">Blackleg fungus</name>
    <name type="synonym">Phoma lingam</name>
    <dbReference type="NCBI Taxonomy" id="985895"/>
    <lineage>
        <taxon>Eukaryota</taxon>
        <taxon>Fungi</taxon>
        <taxon>Dikarya</taxon>
        <taxon>Ascomycota</taxon>
        <taxon>Pezizomycotina</taxon>
        <taxon>Dothideomycetes</taxon>
        <taxon>Pleosporomycetidae</taxon>
        <taxon>Pleosporales</taxon>
        <taxon>Pleosporineae</taxon>
        <taxon>Leptosphaeriaceae</taxon>
        <taxon>Plenodomus</taxon>
        <taxon>Plenodomus lingam/Leptosphaeria maculans species complex</taxon>
    </lineage>
</organism>
<evidence type="ECO:0000313" key="2">
    <source>
        <dbReference type="Proteomes" id="UP000002668"/>
    </source>
</evidence>